<dbReference type="RefSeq" id="WP_035536792.1">
    <property type="nucleotide sequence ID" value="NZ_ARYL01000007.1"/>
</dbReference>
<evidence type="ECO:0000313" key="4">
    <source>
        <dbReference type="Proteomes" id="UP000024942"/>
    </source>
</evidence>
<protein>
    <submittedName>
        <fullName evidence="3">Uncharacterized protein</fullName>
    </submittedName>
</protein>
<keyword evidence="1" id="KW-0175">Coiled coil</keyword>
<dbReference type="Proteomes" id="UP000024942">
    <property type="component" value="Unassembled WGS sequence"/>
</dbReference>
<gene>
    <name evidence="3" type="ORF">HOC_06253</name>
</gene>
<name>A0A059G9F2_9PROT</name>
<dbReference type="OrthoDB" id="9803554at2"/>
<dbReference type="PATRIC" id="fig|1280953.3.peg.1262"/>
<reference evidence="3 4" key="1">
    <citation type="journal article" date="2014" name="Antonie Van Leeuwenhoek">
        <title>Hyphomonas beringensis sp. nov. and Hyphomonas chukchiensis sp. nov., isolated from surface seawater of the Bering Sea and Chukchi Sea.</title>
        <authorList>
            <person name="Li C."/>
            <person name="Lai Q."/>
            <person name="Li G."/>
            <person name="Dong C."/>
            <person name="Wang J."/>
            <person name="Liao Y."/>
            <person name="Shao Z."/>
        </authorList>
    </citation>
    <scope>NUCLEOTIDE SEQUENCE [LARGE SCALE GENOMIC DNA]</scope>
    <source>
        <strain evidence="3 4">SCH89</strain>
    </source>
</reference>
<feature type="coiled-coil region" evidence="1">
    <location>
        <begin position="62"/>
        <end position="89"/>
    </location>
</feature>
<evidence type="ECO:0000313" key="3">
    <source>
        <dbReference type="EMBL" id="KDA03215.1"/>
    </source>
</evidence>
<keyword evidence="4" id="KW-1185">Reference proteome</keyword>
<dbReference type="EMBL" id="ARYL01000007">
    <property type="protein sequence ID" value="KDA03215.1"/>
    <property type="molecule type" value="Genomic_DNA"/>
</dbReference>
<sequence>MTGTSRSPRYRRRAQTLRSQRQLAREAAEAGEPLAAIGARLKVPPSTLSDWARADGFRACDLKAKAEAAAAAETEANRVRREAEAALIALGDDGTLTELEREVDLGRARVGALLEARLLAEAEADMRKARRLLSLIRFAAPVKGRERVWTDEDCADPPEYAGWDGHTRMAWIAGDYTFARFEPIRAYVREMEDSGQGEAFHALRRKLDAEHRPHGQRPFNSPYGVADFDRKVWWMSCTGGLPEEDKRRPDAPEGEADEGAMSAQGGYTPDFPVEGWAGRRMRGEV</sequence>
<proteinExistence type="predicted"/>
<accession>A0A059G9F2</accession>
<evidence type="ECO:0000256" key="2">
    <source>
        <dbReference type="SAM" id="MobiDB-lite"/>
    </source>
</evidence>
<comment type="caution">
    <text evidence="3">The sequence shown here is derived from an EMBL/GenBank/DDBJ whole genome shotgun (WGS) entry which is preliminary data.</text>
</comment>
<evidence type="ECO:0000256" key="1">
    <source>
        <dbReference type="SAM" id="Coils"/>
    </source>
</evidence>
<organism evidence="3 4">
    <name type="scientific">Hyphomonas oceanitis SCH89</name>
    <dbReference type="NCBI Taxonomy" id="1280953"/>
    <lineage>
        <taxon>Bacteria</taxon>
        <taxon>Pseudomonadati</taxon>
        <taxon>Pseudomonadota</taxon>
        <taxon>Alphaproteobacteria</taxon>
        <taxon>Hyphomonadales</taxon>
        <taxon>Hyphomonadaceae</taxon>
        <taxon>Hyphomonas</taxon>
    </lineage>
</organism>
<feature type="region of interest" description="Disordered" evidence="2">
    <location>
        <begin position="239"/>
        <end position="285"/>
    </location>
</feature>
<dbReference type="AlphaFoldDB" id="A0A059G9F2"/>